<dbReference type="EMBL" id="BBSA01000008">
    <property type="protein sequence ID" value="GAM63351.1"/>
    <property type="molecule type" value="Genomic_DNA"/>
</dbReference>
<dbReference type="SUPFAM" id="SSF53448">
    <property type="entry name" value="Nucleotide-diphospho-sugar transferases"/>
    <property type="match status" value="1"/>
</dbReference>
<evidence type="ECO:0000313" key="2">
    <source>
        <dbReference type="Proteomes" id="UP000031670"/>
    </source>
</evidence>
<sequence>MALYIGVVSHGHGNIIKELNIVNDLSFSHTVVVKSNKKDPCLNEYLEKGSSILIDSNYGKGFGSNNNEIFDYCVNVLNMKDDDHFLVLNPDVSITKDQLDSLLQLLISNNISLGTIDLYNDFEFTIRDNSVRKFPKLIDFISSFVLGINNTIIDRTEISSKEIGKAHKFDWAAGSFLVFTASHYKQLRGFDEDYFMYCEDIDICLRSKNLGEGLHYLPDVRAVHLSANASRNIFSKNFLWHIKSIVRYLYISMRL</sequence>
<organism evidence="1 2">
    <name type="scientific">Vibrio ishigakensis</name>
    <dbReference type="NCBI Taxonomy" id="1481914"/>
    <lineage>
        <taxon>Bacteria</taxon>
        <taxon>Pseudomonadati</taxon>
        <taxon>Pseudomonadota</taxon>
        <taxon>Gammaproteobacteria</taxon>
        <taxon>Vibrionales</taxon>
        <taxon>Vibrionaceae</taxon>
        <taxon>Vibrio</taxon>
    </lineage>
</organism>
<proteinExistence type="predicted"/>
<dbReference type="PANTHER" id="PTHR43179">
    <property type="entry name" value="RHAMNOSYLTRANSFERASE WBBL"/>
    <property type="match status" value="1"/>
</dbReference>
<gene>
    <name evidence="1" type="ORF">JCM19232_1498</name>
</gene>
<comment type="caution">
    <text evidence="1">The sequence shown here is derived from an EMBL/GenBank/DDBJ whole genome shotgun (WGS) entry which is preliminary data.</text>
</comment>
<dbReference type="PANTHER" id="PTHR43179:SF7">
    <property type="entry name" value="RHAMNOSYLTRANSFERASE WBBL"/>
    <property type="match status" value="1"/>
</dbReference>
<dbReference type="InterPro" id="IPR029044">
    <property type="entry name" value="Nucleotide-diphossugar_trans"/>
</dbReference>
<dbReference type="Proteomes" id="UP000031670">
    <property type="component" value="Unassembled WGS sequence"/>
</dbReference>
<reference evidence="1 2" key="1">
    <citation type="submission" date="2015-01" db="EMBL/GenBank/DDBJ databases">
        <title>Vibrio sp. C5 JCM 19232 whole genome shotgun sequence.</title>
        <authorList>
            <person name="Sawabe T."/>
            <person name="Meirelles P."/>
            <person name="Feng G."/>
            <person name="Sayaka M."/>
            <person name="Hattori M."/>
            <person name="Ohkuma M."/>
        </authorList>
    </citation>
    <scope>NUCLEOTIDE SEQUENCE [LARGE SCALE GENOMIC DNA]</scope>
    <source>
        <strain evidence="1 2">JCM19232</strain>
    </source>
</reference>
<evidence type="ECO:0000313" key="1">
    <source>
        <dbReference type="EMBL" id="GAM63351.1"/>
    </source>
</evidence>
<name>A0A0B8PAE7_9VIBR</name>
<protein>
    <submittedName>
        <fullName evidence="1">A-D-glcNAc-diphosphoryl polyprenol</fullName>
    </submittedName>
</protein>
<accession>A0A0B8PAE7</accession>
<dbReference type="AlphaFoldDB" id="A0A0B8PAE7"/>
<reference evidence="1 2" key="2">
    <citation type="submission" date="2015-01" db="EMBL/GenBank/DDBJ databases">
        <authorList>
            <consortium name="NBRP consortium"/>
            <person name="Sawabe T."/>
            <person name="Meirelles P."/>
            <person name="Feng G."/>
            <person name="Sayaka M."/>
            <person name="Hattori M."/>
            <person name="Ohkuma M."/>
        </authorList>
    </citation>
    <scope>NUCLEOTIDE SEQUENCE [LARGE SCALE GENOMIC DNA]</scope>
    <source>
        <strain evidence="1 2">JCM19232</strain>
    </source>
</reference>
<dbReference type="Gene3D" id="3.90.550.10">
    <property type="entry name" value="Spore Coat Polysaccharide Biosynthesis Protein SpsA, Chain A"/>
    <property type="match status" value="1"/>
</dbReference>